<evidence type="ECO:0000313" key="3">
    <source>
        <dbReference type="Proteomes" id="UP000482800"/>
    </source>
</evidence>
<accession>A0A6V8KMM0</accession>
<gene>
    <name evidence="2" type="ORF">Phou_060750</name>
</gene>
<organism evidence="2 3">
    <name type="scientific">Phytohabitans houttuyneae</name>
    <dbReference type="NCBI Taxonomy" id="1076126"/>
    <lineage>
        <taxon>Bacteria</taxon>
        <taxon>Bacillati</taxon>
        <taxon>Actinomycetota</taxon>
        <taxon>Actinomycetes</taxon>
        <taxon>Micromonosporales</taxon>
        <taxon>Micromonosporaceae</taxon>
    </lineage>
</organism>
<proteinExistence type="predicted"/>
<sequence length="189" mass="20958">MSLDRDDEAHEAYDCDDPAEPDYEAFSNHDAVTADDCSEPDADDLPPDSWPLLDAARSFVRGTAAGEALNAKLEAFDRLGDDAKARAAPQIRADIATVVARVITADHQRQQFEEALREWRAAPDDSEVPGWQERHPLIAQLVELAEEILSELGKEMLFKMLFGAPVPLPPTDFVEAVFSVLTMWEATKH</sequence>
<dbReference type="EMBL" id="BLPF01000002">
    <property type="protein sequence ID" value="GFJ81895.1"/>
    <property type="molecule type" value="Genomic_DNA"/>
</dbReference>
<dbReference type="AlphaFoldDB" id="A0A6V8KMM0"/>
<reference evidence="2 3" key="1">
    <citation type="submission" date="2020-03" db="EMBL/GenBank/DDBJ databases">
        <title>Whole genome shotgun sequence of Phytohabitans houttuyneae NBRC 108639.</title>
        <authorList>
            <person name="Komaki H."/>
            <person name="Tamura T."/>
        </authorList>
    </citation>
    <scope>NUCLEOTIDE SEQUENCE [LARGE SCALE GENOMIC DNA]</scope>
    <source>
        <strain evidence="2 3">NBRC 108639</strain>
    </source>
</reference>
<feature type="compositionally biased region" description="Acidic residues" evidence="1">
    <location>
        <begin position="36"/>
        <end position="46"/>
    </location>
</feature>
<reference evidence="2 3" key="2">
    <citation type="submission" date="2020-03" db="EMBL/GenBank/DDBJ databases">
        <authorList>
            <person name="Ichikawa N."/>
            <person name="Kimura A."/>
            <person name="Kitahashi Y."/>
            <person name="Uohara A."/>
        </authorList>
    </citation>
    <scope>NUCLEOTIDE SEQUENCE [LARGE SCALE GENOMIC DNA]</scope>
    <source>
        <strain evidence="2 3">NBRC 108639</strain>
    </source>
</reference>
<protein>
    <submittedName>
        <fullName evidence="2">Uncharacterized protein</fullName>
    </submittedName>
</protein>
<dbReference type="RefSeq" id="WP_173061686.1">
    <property type="nucleotide sequence ID" value="NZ_BAABGO010000052.1"/>
</dbReference>
<comment type="caution">
    <text evidence="2">The sequence shown here is derived from an EMBL/GenBank/DDBJ whole genome shotgun (WGS) entry which is preliminary data.</text>
</comment>
<feature type="compositionally biased region" description="Acidic residues" evidence="1">
    <location>
        <begin position="14"/>
        <end position="23"/>
    </location>
</feature>
<evidence type="ECO:0000256" key="1">
    <source>
        <dbReference type="SAM" id="MobiDB-lite"/>
    </source>
</evidence>
<dbReference type="Proteomes" id="UP000482800">
    <property type="component" value="Unassembled WGS sequence"/>
</dbReference>
<feature type="region of interest" description="Disordered" evidence="1">
    <location>
        <begin position="1"/>
        <end position="49"/>
    </location>
</feature>
<name>A0A6V8KMM0_9ACTN</name>
<evidence type="ECO:0000313" key="2">
    <source>
        <dbReference type="EMBL" id="GFJ81895.1"/>
    </source>
</evidence>
<keyword evidence="3" id="KW-1185">Reference proteome</keyword>